<dbReference type="AlphaFoldDB" id="A0A1I1FZY8"/>
<dbReference type="InterPro" id="IPR019963">
    <property type="entry name" value="FL_hydrolase_MqnB"/>
</dbReference>
<protein>
    <recommendedName>
        <fullName evidence="1">Futalosine hydrolase</fullName>
        <ecNumber evidence="1">3.2.2.26</ecNumber>
    </recommendedName>
</protein>
<feature type="domain" description="Nucleoside phosphorylase" evidence="2">
    <location>
        <begin position="17"/>
        <end position="164"/>
    </location>
</feature>
<keyword evidence="4" id="KW-1185">Reference proteome</keyword>
<evidence type="ECO:0000256" key="1">
    <source>
        <dbReference type="NCBIfam" id="TIGR03664"/>
    </source>
</evidence>
<organism evidence="3 4">
    <name type="scientific">Parapedobacter composti</name>
    <dbReference type="NCBI Taxonomy" id="623281"/>
    <lineage>
        <taxon>Bacteria</taxon>
        <taxon>Pseudomonadati</taxon>
        <taxon>Bacteroidota</taxon>
        <taxon>Sphingobacteriia</taxon>
        <taxon>Sphingobacteriales</taxon>
        <taxon>Sphingobacteriaceae</taxon>
        <taxon>Parapedobacter</taxon>
    </lineage>
</organism>
<keyword evidence="3" id="KW-0378">Hydrolase</keyword>
<accession>A0A1I1FZY8</accession>
<dbReference type="SUPFAM" id="SSF53167">
    <property type="entry name" value="Purine and uridine phosphorylases"/>
    <property type="match status" value="1"/>
</dbReference>
<dbReference type="PANTHER" id="PTHR46832:SF2">
    <property type="entry name" value="FUTALOSINE HYDROLASE"/>
    <property type="match status" value="1"/>
</dbReference>
<dbReference type="GO" id="GO:0009234">
    <property type="term" value="P:menaquinone biosynthetic process"/>
    <property type="evidence" value="ECO:0007669"/>
    <property type="project" value="UniProtKB-UniRule"/>
</dbReference>
<gene>
    <name evidence="3" type="ORF">SAMN05421747_103261</name>
</gene>
<dbReference type="Gene3D" id="3.40.50.1580">
    <property type="entry name" value="Nucleoside phosphorylase domain"/>
    <property type="match status" value="1"/>
</dbReference>
<dbReference type="Pfam" id="PF01048">
    <property type="entry name" value="PNP_UDP_1"/>
    <property type="match status" value="1"/>
</dbReference>
<name>A0A1I1FZY8_9SPHI</name>
<dbReference type="Proteomes" id="UP000199577">
    <property type="component" value="Unassembled WGS sequence"/>
</dbReference>
<dbReference type="GO" id="GO:0005829">
    <property type="term" value="C:cytosol"/>
    <property type="evidence" value="ECO:0007669"/>
    <property type="project" value="TreeGrafter"/>
</dbReference>
<evidence type="ECO:0000313" key="3">
    <source>
        <dbReference type="EMBL" id="SFC04831.1"/>
    </source>
</evidence>
<reference evidence="3 4" key="1">
    <citation type="submission" date="2016-10" db="EMBL/GenBank/DDBJ databases">
        <authorList>
            <person name="de Groot N.N."/>
        </authorList>
    </citation>
    <scope>NUCLEOTIDE SEQUENCE [LARGE SCALE GENOMIC DNA]</scope>
    <source>
        <strain evidence="3 4">DSM 22900</strain>
    </source>
</reference>
<evidence type="ECO:0000259" key="2">
    <source>
        <dbReference type="Pfam" id="PF01048"/>
    </source>
</evidence>
<dbReference type="GO" id="GO:0009116">
    <property type="term" value="P:nucleoside metabolic process"/>
    <property type="evidence" value="ECO:0007669"/>
    <property type="project" value="InterPro"/>
</dbReference>
<dbReference type="STRING" id="623281.SAMN05421747_103261"/>
<sequence length="168" mass="18075">MVATAFALGRQLASKPYKLLLNVGIAGSFDRSIALGEVVYVYQDTIAELGAEDGEHFLDSEAMGLAAHTFHSTAETAVSALRKCRGITVNTVHGHEQHIEITLKRLAPQTESMEGAAALYAAQQAGIPAAQVRAISNYVERRNKASWQIGLAIDNLNHWLKNFAGTTG</sequence>
<proteinExistence type="predicted"/>
<dbReference type="GO" id="GO:0008782">
    <property type="term" value="F:adenosylhomocysteine nucleosidase activity"/>
    <property type="evidence" value="ECO:0007669"/>
    <property type="project" value="TreeGrafter"/>
</dbReference>
<dbReference type="GO" id="GO:0008930">
    <property type="term" value="F:methylthioadenosine nucleosidase activity"/>
    <property type="evidence" value="ECO:0007669"/>
    <property type="project" value="TreeGrafter"/>
</dbReference>
<dbReference type="EMBL" id="FOLL01000003">
    <property type="protein sequence ID" value="SFC04831.1"/>
    <property type="molecule type" value="Genomic_DNA"/>
</dbReference>
<dbReference type="InterPro" id="IPR035994">
    <property type="entry name" value="Nucleoside_phosphorylase_sf"/>
</dbReference>
<dbReference type="NCBIfam" id="TIGR03664">
    <property type="entry name" value="fut_nucase"/>
    <property type="match status" value="1"/>
</dbReference>
<dbReference type="PANTHER" id="PTHR46832">
    <property type="entry name" value="5'-METHYLTHIOADENOSINE/S-ADENOSYLHOMOCYSTEINE NUCLEOSIDASE"/>
    <property type="match status" value="1"/>
</dbReference>
<evidence type="ECO:0000313" key="4">
    <source>
        <dbReference type="Proteomes" id="UP000199577"/>
    </source>
</evidence>
<dbReference type="EC" id="3.2.2.26" evidence="1"/>
<dbReference type="InterPro" id="IPR000845">
    <property type="entry name" value="Nucleoside_phosphorylase_d"/>
</dbReference>
<dbReference type="GO" id="GO:0019284">
    <property type="term" value="P:L-methionine salvage from S-adenosylmethionine"/>
    <property type="evidence" value="ECO:0007669"/>
    <property type="project" value="TreeGrafter"/>
</dbReference>